<protein>
    <submittedName>
        <fullName evidence="1">Uncharacterized protein</fullName>
    </submittedName>
</protein>
<proteinExistence type="predicted"/>
<dbReference type="EMBL" id="CAJZAH010000002">
    <property type="protein sequence ID" value="CAG9173186.1"/>
    <property type="molecule type" value="Genomic_DNA"/>
</dbReference>
<organism evidence="1 2">
    <name type="scientific">Cupriavidus respiraculi</name>
    <dbReference type="NCBI Taxonomy" id="195930"/>
    <lineage>
        <taxon>Bacteria</taxon>
        <taxon>Pseudomonadati</taxon>
        <taxon>Pseudomonadota</taxon>
        <taxon>Betaproteobacteria</taxon>
        <taxon>Burkholderiales</taxon>
        <taxon>Burkholderiaceae</taxon>
        <taxon>Cupriavidus</taxon>
    </lineage>
</organism>
<comment type="caution">
    <text evidence="1">The sequence shown here is derived from an EMBL/GenBank/DDBJ whole genome shotgun (WGS) entry which is preliminary data.</text>
</comment>
<sequence>MTKTELELLRVCIYQNSMLVGLRAMAVQLYEHAISGKTIDLEEFKELGQEFTEDRRIVSESIDNLIKQAEKGVGE</sequence>
<evidence type="ECO:0000313" key="2">
    <source>
        <dbReference type="Proteomes" id="UP000721236"/>
    </source>
</evidence>
<keyword evidence="2" id="KW-1185">Reference proteome</keyword>
<dbReference type="RefSeq" id="WP_224041727.1">
    <property type="nucleotide sequence ID" value="NZ_CAJZAH010000002.1"/>
</dbReference>
<reference evidence="1 2" key="1">
    <citation type="submission" date="2021-08" db="EMBL/GenBank/DDBJ databases">
        <authorList>
            <person name="Peeters C."/>
        </authorList>
    </citation>
    <scope>NUCLEOTIDE SEQUENCE [LARGE SCALE GENOMIC DNA]</scope>
    <source>
        <strain evidence="1 2">LMG 21510</strain>
    </source>
</reference>
<evidence type="ECO:0000313" key="1">
    <source>
        <dbReference type="EMBL" id="CAG9173186.1"/>
    </source>
</evidence>
<gene>
    <name evidence="1" type="ORF">LMG21510_02178</name>
</gene>
<dbReference type="Proteomes" id="UP000721236">
    <property type="component" value="Unassembled WGS sequence"/>
</dbReference>
<accession>A0ABM8X003</accession>
<name>A0ABM8X003_9BURK</name>